<dbReference type="InterPro" id="IPR023027">
    <property type="entry name" value="Mannitol_DH_CS"/>
</dbReference>
<dbReference type="InterPro" id="IPR036291">
    <property type="entry name" value="NAD(P)-bd_dom_sf"/>
</dbReference>
<dbReference type="InterPro" id="IPR013328">
    <property type="entry name" value="6PGD_dom2"/>
</dbReference>
<keyword evidence="1" id="KW-0560">Oxidoreductase</keyword>
<dbReference type="PROSITE" id="PS00974">
    <property type="entry name" value="MANNITOL_DHGENASE"/>
    <property type="match status" value="1"/>
</dbReference>
<evidence type="ECO:0000256" key="2">
    <source>
        <dbReference type="ARBA" id="ARBA00023027"/>
    </source>
</evidence>
<evidence type="ECO:0000256" key="1">
    <source>
        <dbReference type="ARBA" id="ARBA00023002"/>
    </source>
</evidence>
<sequence length="506" mass="55213">MPTVSCLLPKAPGDTAMTSNPETIAPASVGLPNVDYNRSALAPGIVHIGCGNFHRAHMAVYLDDLHLAGAAQDWAILASGVREDDRHMRDILAGQKFLYSVIEVGPGHQTVRTIGAITDFIAVEDENAALIAAMSDPTIRIVSLTVTEGGYFLDPDTGTFDAASPEIAADAIMPDHPRTAFGAIIAALRTRRELGELPFAVLSCDNLPHNGNVTRDAVVGLCRLSDPELAKWITEEVAFPNSMVDRITPATGPHQRALAAELGLHDAAPVTCEPFRQWVIEDHFPAGRPPLERVGVIFTDRVDAYELMKIRILNGGHAILAYCAGLAGIEFVHEGMRDPLIRRFLEAVLDHEVIPNVPPVPDVDLTTYKRQVLERFDNPEVADTIRRLCFDGSNRQPKFIVPSLRDGLAAGGKTDGLILLSAIWCRYCYGEDEIGATIAPNDPNWPELQAQARLARLSEPEAWLNMRKVYGELGTDTALNQRFAAALGSVWCNGSRQAMETYLRHL</sequence>
<dbReference type="PANTHER" id="PTHR43362:SF1">
    <property type="entry name" value="MANNITOL DEHYDROGENASE 2-RELATED"/>
    <property type="match status" value="1"/>
</dbReference>
<dbReference type="Gene3D" id="3.40.50.720">
    <property type="entry name" value="NAD(P)-binding Rossmann-like Domain"/>
    <property type="match status" value="1"/>
</dbReference>
<protein>
    <submittedName>
        <fullName evidence="5">Mannitol 2-dehydrogenase</fullName>
    </submittedName>
</protein>
<gene>
    <name evidence="5" type="ORF">BD293_4326</name>
</gene>
<dbReference type="Gene3D" id="1.10.1040.10">
    <property type="entry name" value="N-(1-d-carboxylethyl)-l-norvaline Dehydrogenase, domain 2"/>
    <property type="match status" value="1"/>
</dbReference>
<dbReference type="InterPro" id="IPR008927">
    <property type="entry name" value="6-PGluconate_DH-like_C_sf"/>
</dbReference>
<evidence type="ECO:0000259" key="3">
    <source>
        <dbReference type="Pfam" id="PF01232"/>
    </source>
</evidence>
<keyword evidence="6" id="KW-1185">Reference proteome</keyword>
<dbReference type="SUPFAM" id="SSF51735">
    <property type="entry name" value="NAD(P)-binding Rossmann-fold domains"/>
    <property type="match status" value="1"/>
</dbReference>
<reference evidence="5 6" key="1">
    <citation type="submission" date="2019-06" db="EMBL/GenBank/DDBJ databases">
        <title>Genomic Encyclopedia of Archaeal and Bacterial Type Strains, Phase II (KMG-II): from individual species to whole genera.</title>
        <authorList>
            <person name="Goeker M."/>
        </authorList>
    </citation>
    <scope>NUCLEOTIDE SEQUENCE [LARGE SCALE GENOMIC DNA]</scope>
    <source>
        <strain evidence="5 6">DSM 18423</strain>
    </source>
</reference>
<dbReference type="PANTHER" id="PTHR43362">
    <property type="entry name" value="MANNITOL DEHYDROGENASE DSF1-RELATED"/>
    <property type="match status" value="1"/>
</dbReference>
<organism evidence="5 6">
    <name type="scientific">Roseinatronobacter monicus</name>
    <dbReference type="NCBI Taxonomy" id="393481"/>
    <lineage>
        <taxon>Bacteria</taxon>
        <taxon>Pseudomonadati</taxon>
        <taxon>Pseudomonadota</taxon>
        <taxon>Alphaproteobacteria</taxon>
        <taxon>Rhodobacterales</taxon>
        <taxon>Paracoccaceae</taxon>
        <taxon>Roseinatronobacter</taxon>
    </lineage>
</organism>
<dbReference type="GO" id="GO:0019594">
    <property type="term" value="P:mannitol metabolic process"/>
    <property type="evidence" value="ECO:0007669"/>
    <property type="project" value="InterPro"/>
</dbReference>
<accession>A0A543K3J6</accession>
<evidence type="ECO:0000259" key="4">
    <source>
        <dbReference type="Pfam" id="PF08125"/>
    </source>
</evidence>
<dbReference type="SUPFAM" id="SSF48179">
    <property type="entry name" value="6-phosphogluconate dehydrogenase C-terminal domain-like"/>
    <property type="match status" value="1"/>
</dbReference>
<dbReference type="InterPro" id="IPR000669">
    <property type="entry name" value="Mannitol_DH"/>
</dbReference>
<dbReference type="Proteomes" id="UP000320582">
    <property type="component" value="Unassembled WGS sequence"/>
</dbReference>
<dbReference type="PRINTS" id="PR00084">
    <property type="entry name" value="MTLDHDRGNASE"/>
</dbReference>
<feature type="domain" description="Mannitol dehydrogenase N-terminal" evidence="3">
    <location>
        <begin position="44"/>
        <end position="292"/>
    </location>
</feature>
<dbReference type="Pfam" id="PF01232">
    <property type="entry name" value="Mannitol_dh"/>
    <property type="match status" value="1"/>
</dbReference>
<name>A0A543K3J6_9RHOB</name>
<dbReference type="GO" id="GO:0016616">
    <property type="term" value="F:oxidoreductase activity, acting on the CH-OH group of donors, NAD or NADP as acceptor"/>
    <property type="evidence" value="ECO:0007669"/>
    <property type="project" value="TreeGrafter"/>
</dbReference>
<dbReference type="AlphaFoldDB" id="A0A543K3J6"/>
<dbReference type="InterPro" id="IPR050988">
    <property type="entry name" value="Mannitol_DH/Oxidoreductase"/>
</dbReference>
<keyword evidence="2" id="KW-0520">NAD</keyword>
<dbReference type="InterPro" id="IPR013131">
    <property type="entry name" value="Mannitol_DH_N"/>
</dbReference>
<comment type="caution">
    <text evidence="5">The sequence shown here is derived from an EMBL/GenBank/DDBJ whole genome shotgun (WGS) entry which is preliminary data.</text>
</comment>
<proteinExistence type="predicted"/>
<dbReference type="Pfam" id="PF08125">
    <property type="entry name" value="Mannitol_dh_C"/>
    <property type="match status" value="1"/>
</dbReference>
<evidence type="ECO:0000313" key="6">
    <source>
        <dbReference type="Proteomes" id="UP000320582"/>
    </source>
</evidence>
<dbReference type="InterPro" id="IPR013118">
    <property type="entry name" value="Mannitol_DH_C"/>
</dbReference>
<dbReference type="EMBL" id="VFPT01000005">
    <property type="protein sequence ID" value="TQM89658.1"/>
    <property type="molecule type" value="Genomic_DNA"/>
</dbReference>
<feature type="domain" description="Mannitol dehydrogenase C-terminal" evidence="4">
    <location>
        <begin position="302"/>
        <end position="491"/>
    </location>
</feature>
<evidence type="ECO:0000313" key="5">
    <source>
        <dbReference type="EMBL" id="TQM89658.1"/>
    </source>
</evidence>